<sequence>MSADGLSLYFASQRSGGYGGIDLWVTTRATTEDDWGTAVNLGPVVNSSARDARPSISSDGLSLFFGSDRPGGLGGRDLYVTTRATIDDDWRTPVNLGPIVNSPAHDTRVSVSA</sequence>
<dbReference type="InterPro" id="IPR011659">
    <property type="entry name" value="WD40"/>
</dbReference>
<feature type="non-terminal residue" evidence="1">
    <location>
        <position position="113"/>
    </location>
</feature>
<comment type="caution">
    <text evidence="1">The sequence shown here is derived from an EMBL/GenBank/DDBJ whole genome shotgun (WGS) entry which is preliminary data.</text>
</comment>
<reference evidence="1" key="1">
    <citation type="journal article" date="2014" name="Front. Microbiol.">
        <title>High frequency of phylogenetically diverse reductive dehalogenase-homologous genes in deep subseafloor sedimentary metagenomes.</title>
        <authorList>
            <person name="Kawai M."/>
            <person name="Futagami T."/>
            <person name="Toyoda A."/>
            <person name="Takaki Y."/>
            <person name="Nishi S."/>
            <person name="Hori S."/>
            <person name="Arai W."/>
            <person name="Tsubouchi T."/>
            <person name="Morono Y."/>
            <person name="Uchiyama I."/>
            <person name="Ito T."/>
            <person name="Fujiyama A."/>
            <person name="Inagaki F."/>
            <person name="Takami H."/>
        </authorList>
    </citation>
    <scope>NUCLEOTIDE SEQUENCE</scope>
    <source>
        <strain evidence="1">Expedition CK06-06</strain>
    </source>
</reference>
<evidence type="ECO:0000313" key="1">
    <source>
        <dbReference type="EMBL" id="GAI23484.1"/>
    </source>
</evidence>
<protein>
    <submittedName>
        <fullName evidence="1">Uncharacterized protein</fullName>
    </submittedName>
</protein>
<name>X1NXW0_9ZZZZ</name>
<dbReference type="Pfam" id="PF07676">
    <property type="entry name" value="PD40"/>
    <property type="match status" value="2"/>
</dbReference>
<dbReference type="SUPFAM" id="SSF82171">
    <property type="entry name" value="DPP6 N-terminal domain-like"/>
    <property type="match status" value="1"/>
</dbReference>
<proteinExistence type="predicted"/>
<dbReference type="InterPro" id="IPR011042">
    <property type="entry name" value="6-blade_b-propeller_TolB-like"/>
</dbReference>
<dbReference type="AlphaFoldDB" id="X1NXW0"/>
<dbReference type="Gene3D" id="2.120.10.30">
    <property type="entry name" value="TolB, C-terminal domain"/>
    <property type="match status" value="1"/>
</dbReference>
<organism evidence="1">
    <name type="scientific">marine sediment metagenome</name>
    <dbReference type="NCBI Taxonomy" id="412755"/>
    <lineage>
        <taxon>unclassified sequences</taxon>
        <taxon>metagenomes</taxon>
        <taxon>ecological metagenomes</taxon>
    </lineage>
</organism>
<gene>
    <name evidence="1" type="ORF">S06H3_29738</name>
</gene>
<accession>X1NXW0</accession>
<dbReference type="EMBL" id="BARV01017450">
    <property type="protein sequence ID" value="GAI23484.1"/>
    <property type="molecule type" value="Genomic_DNA"/>
</dbReference>